<dbReference type="SUPFAM" id="SSF51735">
    <property type="entry name" value="NAD(P)-binding Rossmann-fold domains"/>
    <property type="match status" value="1"/>
</dbReference>
<organism evidence="6 7">
    <name type="scientific">Agrocybe pediades</name>
    <dbReference type="NCBI Taxonomy" id="84607"/>
    <lineage>
        <taxon>Eukaryota</taxon>
        <taxon>Fungi</taxon>
        <taxon>Dikarya</taxon>
        <taxon>Basidiomycota</taxon>
        <taxon>Agaricomycotina</taxon>
        <taxon>Agaricomycetes</taxon>
        <taxon>Agaricomycetidae</taxon>
        <taxon>Agaricales</taxon>
        <taxon>Agaricineae</taxon>
        <taxon>Strophariaceae</taxon>
        <taxon>Agrocybe</taxon>
    </lineage>
</organism>
<dbReference type="PANTHER" id="PTHR24320">
    <property type="entry name" value="RETINOL DEHYDROGENASE"/>
    <property type="match status" value="1"/>
</dbReference>
<evidence type="ECO:0000313" key="6">
    <source>
        <dbReference type="EMBL" id="KAF4615740.1"/>
    </source>
</evidence>
<name>A0A8H4QQW6_9AGAR</name>
<accession>A0A8H4QQW6</accession>
<dbReference type="PANTHER" id="PTHR24320:SF282">
    <property type="entry name" value="WW DOMAIN-CONTAINING OXIDOREDUCTASE"/>
    <property type="match status" value="1"/>
</dbReference>
<dbReference type="GO" id="GO:0016491">
    <property type="term" value="F:oxidoreductase activity"/>
    <property type="evidence" value="ECO:0007669"/>
    <property type="project" value="UniProtKB-KW"/>
</dbReference>
<proteinExistence type="inferred from homology"/>
<feature type="compositionally biased region" description="Polar residues" evidence="5">
    <location>
        <begin position="280"/>
        <end position="296"/>
    </location>
</feature>
<dbReference type="Pfam" id="PF00106">
    <property type="entry name" value="adh_short"/>
    <property type="match status" value="1"/>
</dbReference>
<dbReference type="EMBL" id="JAACJL010000033">
    <property type="protein sequence ID" value="KAF4615740.1"/>
    <property type="molecule type" value="Genomic_DNA"/>
</dbReference>
<evidence type="ECO:0000313" key="7">
    <source>
        <dbReference type="Proteomes" id="UP000521872"/>
    </source>
</evidence>
<comment type="caution">
    <text evidence="6">The sequence shown here is derived from an EMBL/GenBank/DDBJ whole genome shotgun (WGS) entry which is preliminary data.</text>
</comment>
<dbReference type="InterPro" id="IPR002347">
    <property type="entry name" value="SDR_fam"/>
</dbReference>
<dbReference type="PRINTS" id="PR00080">
    <property type="entry name" value="SDRFAMILY"/>
</dbReference>
<feature type="compositionally biased region" description="Low complexity" evidence="5">
    <location>
        <begin position="270"/>
        <end position="279"/>
    </location>
</feature>
<evidence type="ECO:0000256" key="2">
    <source>
        <dbReference type="ARBA" id="ARBA00022857"/>
    </source>
</evidence>
<dbReference type="AlphaFoldDB" id="A0A8H4QQW6"/>
<gene>
    <name evidence="6" type="ORF">D9613_012461</name>
</gene>
<protein>
    <recommendedName>
        <fullName evidence="8">NAD(P)-binding protein</fullName>
    </recommendedName>
</protein>
<sequence>MYTRREGIKEGGDAATCGLIKLPAYCLSILLQTEPNQEKTRSSIMVWPFSSPERTSVSEDELLDLRGKVAIVTGGNSGIGYATVRVLARRGAKVYLAARSEERARAALAQLADEQRNAPGSTVPYGEVEWLKLDLSDIRQTKAAAEEVIRKEKRLDILVNNAAIGNVPYTYTADGLLEIMVVNHISPFLFTLTLLPLLQQTATSDPAADVRIVNLSSDAHTFAPHVSTFIGDEALNKHYEDTWLGHFRTYGYTKLANILFTSELARRLSSSSSSPNSSNITTLSVHPGNVSTPGSQQVTNTVPYLGWLTTRLSAWMSTTPKEGAYTSLFAAAHPEVKQNREKYNGVYLVPVGKVGKISENAQDERLARELWETTERKMKELGAL</sequence>
<dbReference type="Gene3D" id="3.40.50.720">
    <property type="entry name" value="NAD(P)-binding Rossmann-like Domain"/>
    <property type="match status" value="1"/>
</dbReference>
<evidence type="ECO:0000256" key="4">
    <source>
        <dbReference type="RuleBase" id="RU000363"/>
    </source>
</evidence>
<comment type="similarity">
    <text evidence="1 4">Belongs to the short-chain dehydrogenases/reductases (SDR) family.</text>
</comment>
<dbReference type="Proteomes" id="UP000521872">
    <property type="component" value="Unassembled WGS sequence"/>
</dbReference>
<keyword evidence="3" id="KW-0560">Oxidoreductase</keyword>
<evidence type="ECO:0000256" key="3">
    <source>
        <dbReference type="ARBA" id="ARBA00023002"/>
    </source>
</evidence>
<evidence type="ECO:0000256" key="1">
    <source>
        <dbReference type="ARBA" id="ARBA00006484"/>
    </source>
</evidence>
<evidence type="ECO:0008006" key="8">
    <source>
        <dbReference type="Google" id="ProtNLM"/>
    </source>
</evidence>
<feature type="region of interest" description="Disordered" evidence="5">
    <location>
        <begin position="270"/>
        <end position="296"/>
    </location>
</feature>
<keyword evidence="7" id="KW-1185">Reference proteome</keyword>
<reference evidence="6 7" key="1">
    <citation type="submission" date="2019-12" db="EMBL/GenBank/DDBJ databases">
        <authorList>
            <person name="Floudas D."/>
            <person name="Bentzer J."/>
            <person name="Ahren D."/>
            <person name="Johansson T."/>
            <person name="Persson P."/>
            <person name="Tunlid A."/>
        </authorList>
    </citation>
    <scope>NUCLEOTIDE SEQUENCE [LARGE SCALE GENOMIC DNA]</scope>
    <source>
        <strain evidence="6 7">CBS 102.39</strain>
    </source>
</reference>
<dbReference type="PRINTS" id="PR00081">
    <property type="entry name" value="GDHRDH"/>
</dbReference>
<dbReference type="InterPro" id="IPR036291">
    <property type="entry name" value="NAD(P)-bd_dom_sf"/>
</dbReference>
<evidence type="ECO:0000256" key="5">
    <source>
        <dbReference type="SAM" id="MobiDB-lite"/>
    </source>
</evidence>
<keyword evidence="2" id="KW-0521">NADP</keyword>